<reference evidence="3 4" key="1">
    <citation type="submission" date="2024-10" db="EMBL/GenBank/DDBJ databases">
        <authorList>
            <person name="Kim D."/>
        </authorList>
    </citation>
    <scope>NUCLEOTIDE SEQUENCE [LARGE SCALE GENOMIC DNA]</scope>
    <source>
        <strain evidence="3">BH-2024</strain>
    </source>
</reference>
<accession>A0ABD2K2Q8</accession>
<evidence type="ECO:0000313" key="4">
    <source>
        <dbReference type="Proteomes" id="UP001620626"/>
    </source>
</evidence>
<comment type="caution">
    <text evidence="3">The sequence shown here is derived from an EMBL/GenBank/DDBJ whole genome shotgun (WGS) entry which is preliminary data.</text>
</comment>
<protein>
    <submittedName>
        <fullName evidence="3">Uncharacterized protein</fullName>
    </submittedName>
</protein>
<evidence type="ECO:0000256" key="2">
    <source>
        <dbReference type="SAM" id="MobiDB-lite"/>
    </source>
</evidence>
<evidence type="ECO:0000313" key="3">
    <source>
        <dbReference type="EMBL" id="KAL3097158.1"/>
    </source>
</evidence>
<dbReference type="Proteomes" id="UP001620626">
    <property type="component" value="Unassembled WGS sequence"/>
</dbReference>
<feature type="region of interest" description="Disordered" evidence="2">
    <location>
        <begin position="156"/>
        <end position="189"/>
    </location>
</feature>
<proteinExistence type="predicted"/>
<feature type="region of interest" description="Disordered" evidence="2">
    <location>
        <begin position="1"/>
        <end position="68"/>
    </location>
</feature>
<keyword evidence="4" id="KW-1185">Reference proteome</keyword>
<feature type="compositionally biased region" description="Polar residues" evidence="2">
    <location>
        <begin position="1"/>
        <end position="12"/>
    </location>
</feature>
<feature type="coiled-coil region" evidence="1">
    <location>
        <begin position="119"/>
        <end position="153"/>
    </location>
</feature>
<dbReference type="InterPro" id="IPR009689">
    <property type="entry name" value="DUF1280"/>
</dbReference>
<dbReference type="AlphaFoldDB" id="A0ABD2K2Q8"/>
<name>A0ABD2K2Q8_9BILA</name>
<sequence>MAQARGATNQNGKGDESPPGQKTAPPPNPNAETPQQDEAGPSTSAAPTEEAMEPPPATPGPVPTPEMDEELLEFGFSLPSTPATPIGDLVPFPSTPIAPMDIGEMTPPPLVIDDRSERIEQLEMELKDRDDTIKFLREQVRNREALITDLRRQLEQCAATPTATPTTSKTTPNRGRPRKAIDELQRSSRKRLTEQILDAIDRDRSRSASRGSLERIHREVRHKFGHYTPKKAQPKKGKDEMEANDGLLLMTQLGTQKAYQRMKATLREFGLIRKCNLVFWLVTLKRRICAPLRYEQIETNGGVGFVCADVRSALESRFCAAKDNLINFGNNIFVKISGDYGQSFTKITVSFFQAVRSNSPSNNFIVAVFPAKDSRENLERTIDQTVKLAEQYRAALQNGDKATAAVRSASMGITKPPLLRIGNAIVRELERQEGCAPIAQQFFRRIGARREQFRKRDLTGNSIRKILAQILSPNDLDGLERSIDDFKVFLAEQDRMGAFLSKKPKAHLLLFHFVPFARQHQFIGLLDEQGDEALHSVWRRLEQWWKCMPDVEQILQQLEHHFVNNWLLDTGRIDELKRNYEERKGEDDTDDEAAEEIDDECQIDVI</sequence>
<gene>
    <name evidence="3" type="ORF">niasHT_030153</name>
</gene>
<feature type="compositionally biased region" description="Pro residues" evidence="2">
    <location>
        <begin position="53"/>
        <end position="64"/>
    </location>
</feature>
<dbReference type="PANTHER" id="PTHR31424">
    <property type="entry name" value="PROTEIN CBG23806"/>
    <property type="match status" value="1"/>
</dbReference>
<feature type="compositionally biased region" description="Low complexity" evidence="2">
    <location>
        <begin position="158"/>
        <end position="172"/>
    </location>
</feature>
<keyword evidence="1" id="KW-0175">Coiled coil</keyword>
<dbReference type="Pfam" id="PF06918">
    <property type="entry name" value="DUF1280"/>
    <property type="match status" value="1"/>
</dbReference>
<organism evidence="3 4">
    <name type="scientific">Heterodera trifolii</name>
    <dbReference type="NCBI Taxonomy" id="157864"/>
    <lineage>
        <taxon>Eukaryota</taxon>
        <taxon>Metazoa</taxon>
        <taxon>Ecdysozoa</taxon>
        <taxon>Nematoda</taxon>
        <taxon>Chromadorea</taxon>
        <taxon>Rhabditida</taxon>
        <taxon>Tylenchina</taxon>
        <taxon>Tylenchomorpha</taxon>
        <taxon>Tylenchoidea</taxon>
        <taxon>Heteroderidae</taxon>
        <taxon>Heteroderinae</taxon>
        <taxon>Heterodera</taxon>
    </lineage>
</organism>
<evidence type="ECO:0000256" key="1">
    <source>
        <dbReference type="SAM" id="Coils"/>
    </source>
</evidence>
<dbReference type="EMBL" id="JBICBT010000846">
    <property type="protein sequence ID" value="KAL3097158.1"/>
    <property type="molecule type" value="Genomic_DNA"/>
</dbReference>